<protein>
    <recommendedName>
        <fullName evidence="4">Phage holin</fullName>
    </recommendedName>
</protein>
<evidence type="ECO:0000256" key="1">
    <source>
        <dbReference type="SAM" id="Phobius"/>
    </source>
</evidence>
<keyword evidence="1" id="KW-1133">Transmembrane helix</keyword>
<keyword evidence="1" id="KW-0472">Membrane</keyword>
<dbReference type="EMBL" id="CP041676">
    <property type="protein sequence ID" value="QDR72903.1"/>
    <property type="molecule type" value="Genomic_DNA"/>
</dbReference>
<keyword evidence="1" id="KW-0812">Transmembrane</keyword>
<dbReference type="AlphaFoldDB" id="A0A517D6D1"/>
<reference evidence="2 3" key="1">
    <citation type="submission" date="2019-07" db="EMBL/GenBank/DDBJ databases">
        <title>Gastrointestinal microbiota of Peromyscus leucopus, the white-footed mouse.</title>
        <authorList>
            <person name="Milovic A."/>
            <person name="Bassam K."/>
            <person name="Barbour A.G."/>
        </authorList>
    </citation>
    <scope>NUCLEOTIDE SEQUENCE [LARGE SCALE GENOMIC DNA]</scope>
    <source>
        <strain evidence="2 3">LL7</strain>
    </source>
</reference>
<evidence type="ECO:0000313" key="3">
    <source>
        <dbReference type="Proteomes" id="UP000316394"/>
    </source>
</evidence>
<organism evidence="2 3">
    <name type="scientific">Limosilactobacillus reuteri</name>
    <name type="common">Lactobacillus reuteri</name>
    <dbReference type="NCBI Taxonomy" id="1598"/>
    <lineage>
        <taxon>Bacteria</taxon>
        <taxon>Bacillati</taxon>
        <taxon>Bacillota</taxon>
        <taxon>Bacilli</taxon>
        <taxon>Lactobacillales</taxon>
        <taxon>Lactobacillaceae</taxon>
        <taxon>Limosilactobacillus</taxon>
    </lineage>
</organism>
<name>A0A517D6D1_LIMRT</name>
<gene>
    <name evidence="2" type="ORF">FOD75_07420</name>
</gene>
<accession>A0A517D6D1</accession>
<evidence type="ECO:0000313" key="2">
    <source>
        <dbReference type="EMBL" id="QDR72903.1"/>
    </source>
</evidence>
<sequence length="149" mass="15997">MTTIINAIPTYVITAVISTVFYFAVKQSQALIHSKVLHAKTEQSKAMWGLLEQMADAAVTSLINADLTGNQKFNQATTIVQQALSSQGIKNVDVKAIKAAIQSAYEKSDLTPTAIPAKKTTDPVLEAIKTAPNRANELILDPETTEAKG</sequence>
<dbReference type="RefSeq" id="WP_144227275.1">
    <property type="nucleotide sequence ID" value="NZ_CP041676.1"/>
</dbReference>
<proteinExistence type="predicted"/>
<feature type="transmembrane region" description="Helical" evidence="1">
    <location>
        <begin position="6"/>
        <end position="25"/>
    </location>
</feature>
<evidence type="ECO:0008006" key="4">
    <source>
        <dbReference type="Google" id="ProtNLM"/>
    </source>
</evidence>
<dbReference type="Proteomes" id="UP000316394">
    <property type="component" value="Chromosome"/>
</dbReference>